<gene>
    <name evidence="2" type="ORF">UX01_C0009G0039</name>
</gene>
<protein>
    <recommendedName>
        <fullName evidence="4">Addiction module toxin, RelE/StbE family</fullName>
    </recommendedName>
</protein>
<dbReference type="InterPro" id="IPR007712">
    <property type="entry name" value="RelE/ParE_toxin"/>
</dbReference>
<proteinExistence type="predicted"/>
<accession>A0A837IPE4</accession>
<dbReference type="InterPro" id="IPR035093">
    <property type="entry name" value="RelE/ParE_toxin_dom_sf"/>
</dbReference>
<evidence type="ECO:0000313" key="3">
    <source>
        <dbReference type="Proteomes" id="UP000034078"/>
    </source>
</evidence>
<dbReference type="Pfam" id="PF05016">
    <property type="entry name" value="ParE_toxin"/>
    <property type="match status" value="1"/>
</dbReference>
<evidence type="ECO:0000313" key="2">
    <source>
        <dbReference type="EMBL" id="KKT99609.1"/>
    </source>
</evidence>
<dbReference type="AlphaFoldDB" id="A0A837IPE4"/>
<dbReference type="Gene3D" id="3.30.2310.20">
    <property type="entry name" value="RelE-like"/>
    <property type="match status" value="1"/>
</dbReference>
<sequence>MNIIYTPEAFKNLKKIGAKDLPKIKRKINTLHNNPLVGKLLQGKFEGLRCLRAWPLRIIYTFDSNSKIITIETVDYRGDVYK</sequence>
<evidence type="ECO:0000256" key="1">
    <source>
        <dbReference type="ARBA" id="ARBA00022649"/>
    </source>
</evidence>
<name>A0A837IPE4_9BACT</name>
<dbReference type="NCBIfam" id="TIGR02385">
    <property type="entry name" value="RelE_StbE"/>
    <property type="match status" value="1"/>
</dbReference>
<reference evidence="2 3" key="1">
    <citation type="journal article" date="2015" name="Nature">
        <title>rRNA introns, odd ribosomes, and small enigmatic genomes across a large radiation of phyla.</title>
        <authorList>
            <person name="Brown C.T."/>
            <person name="Hug L.A."/>
            <person name="Thomas B.C."/>
            <person name="Sharon I."/>
            <person name="Castelle C.J."/>
            <person name="Singh A."/>
            <person name="Wilkins M.J."/>
            <person name="Williams K.H."/>
            <person name="Banfield J.F."/>
        </authorList>
    </citation>
    <scope>NUCLEOTIDE SEQUENCE [LARGE SCALE GENOMIC DNA]</scope>
</reference>
<organism evidence="2 3">
    <name type="scientific">Candidatus Collierbacteria bacterium GW2011_GWB2_45_17</name>
    <dbReference type="NCBI Taxonomy" id="1618388"/>
    <lineage>
        <taxon>Bacteria</taxon>
        <taxon>Candidatus Collieribacteriota</taxon>
    </lineage>
</organism>
<comment type="caution">
    <text evidence="2">The sequence shown here is derived from an EMBL/GenBank/DDBJ whole genome shotgun (WGS) entry which is preliminary data.</text>
</comment>
<keyword evidence="1" id="KW-1277">Toxin-antitoxin system</keyword>
<dbReference type="SUPFAM" id="SSF143011">
    <property type="entry name" value="RelE-like"/>
    <property type="match status" value="1"/>
</dbReference>
<dbReference type="EMBL" id="LCKO01000009">
    <property type="protein sequence ID" value="KKT99609.1"/>
    <property type="molecule type" value="Genomic_DNA"/>
</dbReference>
<evidence type="ECO:0008006" key="4">
    <source>
        <dbReference type="Google" id="ProtNLM"/>
    </source>
</evidence>
<dbReference type="Proteomes" id="UP000034078">
    <property type="component" value="Unassembled WGS sequence"/>
</dbReference>